<feature type="region of interest" description="Disordered" evidence="2">
    <location>
        <begin position="71"/>
        <end position="95"/>
    </location>
</feature>
<dbReference type="InterPro" id="IPR000504">
    <property type="entry name" value="RRM_dom"/>
</dbReference>
<dbReference type="PANTHER" id="PTHR34427">
    <property type="entry name" value="DUF4283 DOMAIN PROTEIN"/>
    <property type="match status" value="1"/>
</dbReference>
<keyword evidence="5" id="KW-1185">Reference proteome</keyword>
<sequence length="721" mass="79249">MFLPYTTTGRPPLPCSLLSPGLPLPQTLPPPRIPHHHTRTNSTSSLPTIPCSPFTTATGCPPLLCSPLSPGLPNPQNPPPPRIPHHHTRTNSTPSNHLPIPYLHPTSPLPIYKNQWPLVPLPIPPIKTTSAHPTLSPTFNSAQQNPQIPIPKPQHFSKWSRKQILNIINNHHVTNRYIENLSLQWTAVEIHFILSKFSEVIDVFILTKHATNGKCFGFVRFRACHDIQRLISSINLIKVENSSLQASIARNRNHPRQNPANNNTNHKTLPPPIATLHKSFADATKNPSLSSQTIPRDKASISFSPLKYETDWLSSCAFGVLSEPLDTQIVLQLFLKHGLSVSISDFGGDSVLIKFPSLKELFMFLESNHDWPADTFDLLRPWQKNDGPSNRKVWIRAKGIPLHAWSKGFFHTLVSRFGSLIAVDPVIDSKSKLDFAYLQIITTVFKPISWDISALIEGISFQIHIDEIPQPPSSVTLFRPSLLNTHESSKPSSTRLASPKTLSPQSASNHLATTPGGVFASPSGHHNSDPFQLLPLIENTNQPKNVCACSNVLKPQNGLVVPACNPASSCSLLKSKPSVGPTHATNTCHSPYYSSTDSSSPDSHILSNSHSGSSSFCPIISFNNSAPPPSFPKTHYPSIKRAQSLPSLHFSDYPPSLPKPSPNFALKLTKPSMWAIQLDGTVQITLQAPKLKPSLSSQKRTSTGVYLAPYKRSVPLPTLLS</sequence>
<dbReference type="InterPro" id="IPR012677">
    <property type="entry name" value="Nucleotide-bd_a/b_plait_sf"/>
</dbReference>
<feature type="compositionally biased region" description="Pro residues" evidence="2">
    <location>
        <begin position="22"/>
        <end position="32"/>
    </location>
</feature>
<evidence type="ECO:0000256" key="2">
    <source>
        <dbReference type="SAM" id="MobiDB-lite"/>
    </source>
</evidence>
<feature type="compositionally biased region" description="Polar residues" evidence="2">
    <location>
        <begin position="41"/>
        <end position="50"/>
    </location>
</feature>
<dbReference type="CDD" id="cd00590">
    <property type="entry name" value="RRM_SF"/>
    <property type="match status" value="1"/>
</dbReference>
<feature type="compositionally biased region" description="Pro residues" evidence="2">
    <location>
        <begin position="71"/>
        <end position="82"/>
    </location>
</feature>
<dbReference type="SUPFAM" id="SSF54928">
    <property type="entry name" value="RNA-binding domain, RBD"/>
    <property type="match status" value="1"/>
</dbReference>
<dbReference type="PROSITE" id="PS50102">
    <property type="entry name" value="RRM"/>
    <property type="match status" value="1"/>
</dbReference>
<feature type="compositionally biased region" description="Polar residues" evidence="2">
    <location>
        <begin position="486"/>
        <end position="512"/>
    </location>
</feature>
<feature type="region of interest" description="Disordered" evidence="2">
    <location>
        <begin position="14"/>
        <end position="50"/>
    </location>
</feature>
<protein>
    <recommendedName>
        <fullName evidence="3">RRM domain-containing protein</fullName>
    </recommendedName>
</protein>
<evidence type="ECO:0000313" key="4">
    <source>
        <dbReference type="EMBL" id="KAJ4832271.1"/>
    </source>
</evidence>
<dbReference type="PANTHER" id="PTHR34427:SF5">
    <property type="entry name" value="DUF4283 DOMAIN-CONTAINING PROTEIN"/>
    <property type="match status" value="1"/>
</dbReference>
<feature type="domain" description="RRM" evidence="3">
    <location>
        <begin position="174"/>
        <end position="251"/>
    </location>
</feature>
<dbReference type="OrthoDB" id="861279at2759"/>
<evidence type="ECO:0000259" key="3">
    <source>
        <dbReference type="PROSITE" id="PS50102"/>
    </source>
</evidence>
<comment type="caution">
    <text evidence="4">The sequence shown here is derived from an EMBL/GenBank/DDBJ whole genome shotgun (WGS) entry which is preliminary data.</text>
</comment>
<organism evidence="4 5">
    <name type="scientific">Turnera subulata</name>
    <dbReference type="NCBI Taxonomy" id="218843"/>
    <lineage>
        <taxon>Eukaryota</taxon>
        <taxon>Viridiplantae</taxon>
        <taxon>Streptophyta</taxon>
        <taxon>Embryophyta</taxon>
        <taxon>Tracheophyta</taxon>
        <taxon>Spermatophyta</taxon>
        <taxon>Magnoliopsida</taxon>
        <taxon>eudicotyledons</taxon>
        <taxon>Gunneridae</taxon>
        <taxon>Pentapetalae</taxon>
        <taxon>rosids</taxon>
        <taxon>fabids</taxon>
        <taxon>Malpighiales</taxon>
        <taxon>Passifloraceae</taxon>
        <taxon>Turnera</taxon>
    </lineage>
</organism>
<feature type="region of interest" description="Disordered" evidence="2">
    <location>
        <begin position="486"/>
        <end position="524"/>
    </location>
</feature>
<dbReference type="AlphaFoldDB" id="A0A9Q0FIW7"/>
<dbReference type="GO" id="GO:0003723">
    <property type="term" value="F:RNA binding"/>
    <property type="evidence" value="ECO:0007669"/>
    <property type="project" value="UniProtKB-UniRule"/>
</dbReference>
<dbReference type="Proteomes" id="UP001141552">
    <property type="component" value="Unassembled WGS sequence"/>
</dbReference>
<proteinExistence type="predicted"/>
<reference evidence="4" key="2">
    <citation type="journal article" date="2023" name="Plants (Basel)">
        <title>Annotation of the Turnera subulata (Passifloraceae) Draft Genome Reveals the S-Locus Evolved after the Divergence of Turneroideae from Passifloroideae in a Stepwise Manner.</title>
        <authorList>
            <person name="Henning P.M."/>
            <person name="Roalson E.H."/>
            <person name="Mir W."/>
            <person name="McCubbin A.G."/>
            <person name="Shore J.S."/>
        </authorList>
    </citation>
    <scope>NUCLEOTIDE SEQUENCE</scope>
    <source>
        <strain evidence="4">F60SS</strain>
    </source>
</reference>
<evidence type="ECO:0000313" key="5">
    <source>
        <dbReference type="Proteomes" id="UP001141552"/>
    </source>
</evidence>
<dbReference type="InterPro" id="IPR035979">
    <property type="entry name" value="RBD_domain_sf"/>
</dbReference>
<reference evidence="4" key="1">
    <citation type="submission" date="2022-02" db="EMBL/GenBank/DDBJ databases">
        <authorList>
            <person name="Henning P.M."/>
            <person name="McCubbin A.G."/>
            <person name="Shore J.S."/>
        </authorList>
    </citation>
    <scope>NUCLEOTIDE SEQUENCE</scope>
    <source>
        <strain evidence="4">F60SS</strain>
        <tissue evidence="4">Leaves</tissue>
    </source>
</reference>
<name>A0A9Q0FIW7_9ROSI</name>
<dbReference type="EMBL" id="JAKUCV010005165">
    <property type="protein sequence ID" value="KAJ4832271.1"/>
    <property type="molecule type" value="Genomic_DNA"/>
</dbReference>
<gene>
    <name evidence="4" type="ORF">Tsubulata_012216</name>
</gene>
<accession>A0A9Q0FIW7</accession>
<evidence type="ECO:0000256" key="1">
    <source>
        <dbReference type="PROSITE-ProRule" id="PRU00176"/>
    </source>
</evidence>
<keyword evidence="1" id="KW-0694">RNA-binding</keyword>
<dbReference type="Gene3D" id="3.30.70.330">
    <property type="match status" value="1"/>
</dbReference>